<evidence type="ECO:0000256" key="2">
    <source>
        <dbReference type="ARBA" id="ARBA00022723"/>
    </source>
</evidence>
<evidence type="ECO:0000313" key="15">
    <source>
        <dbReference type="Proteomes" id="UP000242457"/>
    </source>
</evidence>
<dbReference type="PROSITE" id="PS51915">
    <property type="entry name" value="ZAD"/>
    <property type="match status" value="1"/>
</dbReference>
<dbReference type="Gene3D" id="3.40.1800.20">
    <property type="match status" value="1"/>
</dbReference>
<dbReference type="InterPro" id="IPR036236">
    <property type="entry name" value="Znf_C2H2_sf"/>
</dbReference>
<evidence type="ECO:0000256" key="5">
    <source>
        <dbReference type="ARBA" id="ARBA00022833"/>
    </source>
</evidence>
<feature type="domain" description="C2H2-type" evidence="12">
    <location>
        <begin position="521"/>
        <end position="548"/>
    </location>
</feature>
<dbReference type="STRING" id="94128.A0A2A3EIE2"/>
<feature type="domain" description="C2H2-type" evidence="12">
    <location>
        <begin position="619"/>
        <end position="646"/>
    </location>
</feature>
<feature type="region of interest" description="Disordered" evidence="11">
    <location>
        <begin position="205"/>
        <end position="229"/>
    </location>
</feature>
<feature type="domain" description="ZAD" evidence="13">
    <location>
        <begin position="12"/>
        <end position="87"/>
    </location>
</feature>
<evidence type="ECO:0000256" key="9">
    <source>
        <dbReference type="PROSITE-ProRule" id="PRU00042"/>
    </source>
</evidence>
<dbReference type="Proteomes" id="UP000242457">
    <property type="component" value="Unassembled WGS sequence"/>
</dbReference>
<dbReference type="OrthoDB" id="10039931at2759"/>
<evidence type="ECO:0000256" key="3">
    <source>
        <dbReference type="ARBA" id="ARBA00022737"/>
    </source>
</evidence>
<feature type="compositionally biased region" description="Basic residues" evidence="11">
    <location>
        <begin position="219"/>
        <end position="229"/>
    </location>
</feature>
<evidence type="ECO:0000256" key="10">
    <source>
        <dbReference type="PROSITE-ProRule" id="PRU01263"/>
    </source>
</evidence>
<feature type="region of interest" description="Disordered" evidence="11">
    <location>
        <begin position="811"/>
        <end position="846"/>
    </location>
</feature>
<gene>
    <name evidence="14" type="ORF">APICC_02292</name>
</gene>
<evidence type="ECO:0000256" key="1">
    <source>
        <dbReference type="ARBA" id="ARBA00004123"/>
    </source>
</evidence>
<evidence type="ECO:0000256" key="7">
    <source>
        <dbReference type="ARBA" id="ARBA00023163"/>
    </source>
</evidence>
<keyword evidence="5 10" id="KW-0862">Zinc</keyword>
<keyword evidence="6" id="KW-0805">Transcription regulation</keyword>
<feature type="domain" description="C2H2-type" evidence="12">
    <location>
        <begin position="925"/>
        <end position="952"/>
    </location>
</feature>
<feature type="region of interest" description="Disordered" evidence="11">
    <location>
        <begin position="1249"/>
        <end position="1276"/>
    </location>
</feature>
<dbReference type="EMBL" id="KZ288232">
    <property type="protein sequence ID" value="PBC31480.1"/>
    <property type="molecule type" value="Genomic_DNA"/>
</dbReference>
<evidence type="ECO:0000256" key="6">
    <source>
        <dbReference type="ARBA" id="ARBA00023015"/>
    </source>
</evidence>
<dbReference type="SUPFAM" id="SSF57667">
    <property type="entry name" value="beta-beta-alpha zinc fingers"/>
    <property type="match status" value="7"/>
</dbReference>
<feature type="domain" description="C2H2-type" evidence="12">
    <location>
        <begin position="745"/>
        <end position="767"/>
    </location>
</feature>
<dbReference type="SUPFAM" id="SSF57716">
    <property type="entry name" value="Glucocorticoid receptor-like (DNA-binding domain)"/>
    <property type="match status" value="1"/>
</dbReference>
<feature type="domain" description="C2H2-type" evidence="12">
    <location>
        <begin position="591"/>
        <end position="618"/>
    </location>
</feature>
<feature type="domain" description="C2H2-type" evidence="12">
    <location>
        <begin position="962"/>
        <end position="987"/>
    </location>
</feature>
<keyword evidence="7" id="KW-0804">Transcription</keyword>
<keyword evidence="3" id="KW-0677">Repeat</keyword>
<organism evidence="14 15">
    <name type="scientific">Apis cerana cerana</name>
    <name type="common">Oriental honeybee</name>
    <dbReference type="NCBI Taxonomy" id="94128"/>
    <lineage>
        <taxon>Eukaryota</taxon>
        <taxon>Metazoa</taxon>
        <taxon>Ecdysozoa</taxon>
        <taxon>Arthropoda</taxon>
        <taxon>Hexapoda</taxon>
        <taxon>Insecta</taxon>
        <taxon>Pterygota</taxon>
        <taxon>Neoptera</taxon>
        <taxon>Endopterygota</taxon>
        <taxon>Hymenoptera</taxon>
        <taxon>Apocrita</taxon>
        <taxon>Aculeata</taxon>
        <taxon>Apoidea</taxon>
        <taxon>Anthophila</taxon>
        <taxon>Apidae</taxon>
        <taxon>Apis</taxon>
    </lineage>
</organism>
<feature type="domain" description="C2H2-type" evidence="12">
    <location>
        <begin position="1037"/>
        <end position="1065"/>
    </location>
</feature>
<feature type="binding site" evidence="10">
    <location>
        <position position="17"/>
    </location>
    <ligand>
        <name>Zn(2+)</name>
        <dbReference type="ChEBI" id="CHEBI:29105"/>
    </ligand>
</feature>
<dbReference type="PROSITE" id="PS50157">
    <property type="entry name" value="ZINC_FINGER_C2H2_2"/>
    <property type="match status" value="14"/>
</dbReference>
<evidence type="ECO:0000259" key="12">
    <source>
        <dbReference type="PROSITE" id="PS50157"/>
    </source>
</evidence>
<keyword evidence="4 9" id="KW-0863">Zinc-finger</keyword>
<keyword evidence="2 10" id="KW-0479">Metal-binding</keyword>
<dbReference type="GO" id="GO:0005634">
    <property type="term" value="C:nucleus"/>
    <property type="evidence" value="ECO:0007669"/>
    <property type="project" value="UniProtKB-SubCell"/>
</dbReference>
<dbReference type="Gene3D" id="3.30.160.60">
    <property type="entry name" value="Classic Zinc Finger"/>
    <property type="match status" value="9"/>
</dbReference>
<dbReference type="InterPro" id="IPR013087">
    <property type="entry name" value="Znf_C2H2_type"/>
</dbReference>
<dbReference type="PANTHER" id="PTHR47772:SF13">
    <property type="entry name" value="GASTRULA ZINC FINGER PROTEIN XLCGF49.1-LIKE-RELATED"/>
    <property type="match status" value="1"/>
</dbReference>
<dbReference type="AlphaFoldDB" id="A0A2A3EIE2"/>
<feature type="domain" description="C2H2-type" evidence="12">
    <location>
        <begin position="851"/>
        <end position="879"/>
    </location>
</feature>
<feature type="binding site" evidence="10">
    <location>
        <position position="60"/>
    </location>
    <ligand>
        <name>Zn(2+)</name>
        <dbReference type="ChEBI" id="CHEBI:29105"/>
    </ligand>
</feature>
<dbReference type="GO" id="GO:0008270">
    <property type="term" value="F:zinc ion binding"/>
    <property type="evidence" value="ECO:0007669"/>
    <property type="project" value="UniProtKB-UniRule"/>
</dbReference>
<evidence type="ECO:0000256" key="4">
    <source>
        <dbReference type="ARBA" id="ARBA00022771"/>
    </source>
</evidence>
<dbReference type="InterPro" id="IPR012934">
    <property type="entry name" value="Znf_AD"/>
</dbReference>
<keyword evidence="8" id="KW-0539">Nucleus</keyword>
<dbReference type="InterPro" id="IPR050636">
    <property type="entry name" value="C2H2-ZF_domain-containing"/>
</dbReference>
<accession>A0A2A3EIE2</accession>
<dbReference type="PROSITE" id="PS00028">
    <property type="entry name" value="ZINC_FINGER_C2H2_1"/>
    <property type="match status" value="18"/>
</dbReference>
<feature type="compositionally biased region" description="Basic and acidic residues" evidence="11">
    <location>
        <begin position="811"/>
        <end position="822"/>
    </location>
</feature>
<feature type="domain" description="C2H2-type" evidence="12">
    <location>
        <begin position="312"/>
        <end position="334"/>
    </location>
</feature>
<proteinExistence type="predicted"/>
<dbReference type="Pfam" id="PF07776">
    <property type="entry name" value="zf-AD"/>
    <property type="match status" value="1"/>
</dbReference>
<keyword evidence="15" id="KW-1185">Reference proteome</keyword>
<feature type="binding site" evidence="10">
    <location>
        <position position="14"/>
    </location>
    <ligand>
        <name>Zn(2+)</name>
        <dbReference type="ChEBI" id="CHEBI:29105"/>
    </ligand>
</feature>
<name>A0A2A3EIE2_APICC</name>
<evidence type="ECO:0000313" key="14">
    <source>
        <dbReference type="EMBL" id="PBC31480.1"/>
    </source>
</evidence>
<feature type="domain" description="C2H2-type" evidence="12">
    <location>
        <begin position="889"/>
        <end position="916"/>
    </location>
</feature>
<feature type="domain" description="C2H2-type" evidence="12">
    <location>
        <begin position="383"/>
        <end position="410"/>
    </location>
</feature>
<feature type="region of interest" description="Disordered" evidence="11">
    <location>
        <begin position="261"/>
        <end position="280"/>
    </location>
</feature>
<dbReference type="Pfam" id="PF00096">
    <property type="entry name" value="zf-C2H2"/>
    <property type="match status" value="3"/>
</dbReference>
<comment type="subcellular location">
    <subcellularLocation>
        <location evidence="1">Nucleus</location>
    </subcellularLocation>
</comment>
<feature type="binding site" evidence="10">
    <location>
        <position position="63"/>
    </location>
    <ligand>
        <name>Zn(2+)</name>
        <dbReference type="ChEBI" id="CHEBI:29105"/>
    </ligand>
</feature>
<evidence type="ECO:0000259" key="13">
    <source>
        <dbReference type="PROSITE" id="PS51915"/>
    </source>
</evidence>
<dbReference type="PANTHER" id="PTHR47772">
    <property type="entry name" value="ZINC FINGER PROTEIN 200"/>
    <property type="match status" value="1"/>
</dbReference>
<reference evidence="14 15" key="1">
    <citation type="submission" date="2014-07" db="EMBL/GenBank/DDBJ databases">
        <title>Genomic and transcriptomic analysis on Apis cerana provide comprehensive insights into honey bee biology.</title>
        <authorList>
            <person name="Diao Q."/>
            <person name="Sun L."/>
            <person name="Zheng H."/>
            <person name="Zheng H."/>
            <person name="Xu S."/>
            <person name="Wang S."/>
            <person name="Zeng Z."/>
            <person name="Hu F."/>
            <person name="Su S."/>
            <person name="Wu J."/>
        </authorList>
    </citation>
    <scope>NUCLEOTIDE SEQUENCE [LARGE SCALE GENOMIC DNA]</scope>
    <source>
        <tissue evidence="14">Pupae without intestine</tissue>
    </source>
</reference>
<dbReference type="SMART" id="SM00868">
    <property type="entry name" value="zf-AD"/>
    <property type="match status" value="1"/>
</dbReference>
<feature type="domain" description="C2H2-type" evidence="12">
    <location>
        <begin position="684"/>
        <end position="712"/>
    </location>
</feature>
<dbReference type="SMART" id="SM00355">
    <property type="entry name" value="ZnF_C2H2"/>
    <property type="match status" value="22"/>
</dbReference>
<feature type="domain" description="C2H2-type" evidence="12">
    <location>
        <begin position="1087"/>
        <end position="1115"/>
    </location>
</feature>
<evidence type="ECO:0000256" key="8">
    <source>
        <dbReference type="ARBA" id="ARBA00023242"/>
    </source>
</evidence>
<protein>
    <submittedName>
        <fullName evidence="14">Zinc finger protein</fullName>
    </submittedName>
</protein>
<evidence type="ECO:0000256" key="11">
    <source>
        <dbReference type="SAM" id="MobiDB-lite"/>
    </source>
</evidence>
<feature type="domain" description="C2H2-type" evidence="12">
    <location>
        <begin position="773"/>
        <end position="800"/>
    </location>
</feature>
<sequence length="1276" mass="147776">MDEVIELQNMENVCRLCLSTDEPKSSVFEAEDSPVSLANKIQACLSIQILTTDKLSTKICAQCVKNVNQWHNYKEVCLRSQDKLQQWLEQNLQSSPMVVTIKDEPVDLDFCEDNVEVISESNDSDLEATNLEESMNSLTNNVQVELTDDEINLEKSQSTLTKDVDISIKSEPQDYDTDCTIEIESVTGSELVLNPLSNTEDRIMEADSTQKSNASTSASKKKARRGPHTHFRGARVFKQKCVHCQINLHSKYSYTKHMERFHSDKQNGTNQKSELEDEEELVEDLEDELMSMEKDAPLTQVQQNIISQLKTFMCYSCEQTFSDRRSTLSHIRQHMPDLRPYTCIACLTEFPDRSMYKQHCKMSFECAMKIALVIPNEGEEKYFTCNMCLRPMQNRKQLLSHLSKHSDKQYEELISPTRSPPKLKPITPLPSPKQEIMKESHNESLNIPHPYKNGDPAHNHICDLCGMIYRYKPNMLKHRDLCQRLSSEVRTSYKCVHCGMTYLVFRKFHSHITADHKKKEFTCSECNKKFRSPSDFLEHHEMHRMARNQKQPLQLKSDLMKHKQNISTSFKDWDKFEAEMNANQLSDNNQYSCALCNLEFSTRAELTEHRNLHLKVKIYSCVICRSMFSSAGALEIHMKDHGIEDPNERNANISCVEYGTVEDDSRDSNSMNLSAISDPGPKHNNCKKCGRQFSNTANLKRHIRNIHPIEKPPYNCSHCWLSFKSKEIRDQHITSAHSKASKTMLRCPQCPQTFVFEANLDLHFKNHHKDCRFKCDICGKEFLKEGSLKIHRSWHNRENYGQSLKFMKKEDQKPLVEPKQEEPFNTNVSGRPARARKSYPNSSPTKPNGNFQCQVCSDKFNDVTELRKHLWDVHCARNKSEKSFSGDEFQCELCTNIFPDKETLNVHIQWHKAQPILSDIRKTNFPCDICGKLYSSKKVLARHKKLHKASSVAISNFSSNQPLCTICHKVFNSNQSLQRHRLNLHSNIFSQRPQTQQYNNTRRMSQEESKPKKIKLEEEDKKIPFAMDAMSAGRKSVMCHGCKKFFPNMSVLYKHKQLVHNKSHMIRNIAKSFTMECVPLHCNDGKVACNICYKKFCGVPNLRQHFTVKHKNDRPKYKYACSIDGCKLTFPTQLTLKHHELSHTVTMFSCSLCNRHVFNRAAMTNHMLTVHNTVYDAEKNKNFHREMDLSSYVVEGAVDATCPRCKVKYPNNKAMKIHYFKIHEGTNHYLNHNHCFMILQMAAILSNRPSEKEPGQTKTRREQLDRLEHSQLTGEK</sequence>